<dbReference type="InterPro" id="IPR048494">
    <property type="entry name" value="Dit-like_N"/>
</dbReference>
<sequence length="215" mass="23038">MVWNSIGIPNIPKLPTNINGALIQFGGAALLNAVFGNYWGIFGQNGIPLLLADNVTAIKHTSASKVANAPVEQGSFAAYNKVDDPFTMTVQMTKGSGGVVMRGAFLALVDALAKSNDLYMVITPEAVYPNMAITGYDYAREASDGARLLKVNIHLAEVRQVKVKYTKTKAPEAQEMQDNGKQAAKPAQNQSGQSFLSKIGDFAKGGLDKVKGWFK</sequence>
<keyword evidence="4" id="KW-1185">Reference proteome</keyword>
<dbReference type="EMBL" id="JBECZB010000001">
    <property type="protein sequence ID" value="MEQ3509736.1"/>
    <property type="molecule type" value="Genomic_DNA"/>
</dbReference>
<protein>
    <submittedName>
        <fullName evidence="3">Phage baseplate protein</fullName>
    </submittedName>
</protein>
<evidence type="ECO:0000313" key="4">
    <source>
        <dbReference type="Proteomes" id="UP001447151"/>
    </source>
</evidence>
<dbReference type="Proteomes" id="UP001447151">
    <property type="component" value="Unassembled WGS sequence"/>
</dbReference>
<evidence type="ECO:0000259" key="2">
    <source>
        <dbReference type="Pfam" id="PF21821"/>
    </source>
</evidence>
<name>A0ABV1JHN1_NEIPO</name>
<evidence type="ECO:0000256" key="1">
    <source>
        <dbReference type="SAM" id="MobiDB-lite"/>
    </source>
</evidence>
<gene>
    <name evidence="3" type="ORF">ABM124_00045</name>
</gene>
<proteinExistence type="predicted"/>
<dbReference type="Pfam" id="PF21821">
    <property type="entry name" value="Dit_like"/>
    <property type="match status" value="1"/>
</dbReference>
<reference evidence="3 4" key="1">
    <citation type="submission" date="2024-05" db="EMBL/GenBank/DDBJ databases">
        <authorList>
            <person name="Matzinger S.R."/>
            <person name="Bankers L."/>
            <person name="Rossheim A."/>
            <person name="Hetherington-Rauth M.C."/>
            <person name="Smith A."/>
            <person name="Baird S."/>
            <person name="Polanco D."/>
        </authorList>
    </citation>
    <scope>NUCLEOTIDE SEQUENCE [LARGE SCALE GENOMIC DNA]</scope>
    <source>
        <strain evidence="3 4">2024CJ-00066</strain>
    </source>
</reference>
<accession>A0ABV1JHN1</accession>
<dbReference type="RefSeq" id="WP_349271918.1">
    <property type="nucleotide sequence ID" value="NZ_JBECZB010000001.1"/>
</dbReference>
<feature type="region of interest" description="Disordered" evidence="1">
    <location>
        <begin position="172"/>
        <end position="191"/>
    </location>
</feature>
<organism evidence="3 4">
    <name type="scientific">Neisseria polysaccharea</name>
    <dbReference type="NCBI Taxonomy" id="489"/>
    <lineage>
        <taxon>Bacteria</taxon>
        <taxon>Pseudomonadati</taxon>
        <taxon>Pseudomonadota</taxon>
        <taxon>Betaproteobacteria</taxon>
        <taxon>Neisseriales</taxon>
        <taxon>Neisseriaceae</taxon>
        <taxon>Neisseria</taxon>
    </lineage>
</organism>
<evidence type="ECO:0000313" key="3">
    <source>
        <dbReference type="EMBL" id="MEQ3509736.1"/>
    </source>
</evidence>
<feature type="domain" description="Dit-like phage tail protein N-terminal" evidence="2">
    <location>
        <begin position="53"/>
        <end position="168"/>
    </location>
</feature>
<comment type="caution">
    <text evidence="3">The sequence shown here is derived from an EMBL/GenBank/DDBJ whole genome shotgun (WGS) entry which is preliminary data.</text>
</comment>